<keyword evidence="3 4" id="KW-0560">Oxidoreductase</keyword>
<dbReference type="AlphaFoldDB" id="A0A2Z4Y532"/>
<dbReference type="InterPro" id="IPR003710">
    <property type="entry name" value="ApbA"/>
</dbReference>
<dbReference type="PANTHER" id="PTHR21708">
    <property type="entry name" value="PROBABLE 2-DEHYDROPANTOATE 2-REDUCTASE"/>
    <property type="match status" value="1"/>
</dbReference>
<sequence>MFKGRIGVIGAGALGAFYGACLARAGADVHFLMRSDYEAVRQHGLRIQSILGDFDLRPPVYASARELGPCDLLLVGLKTVDNAALPELLAPTATADTIILTLQNGLGNEEAIAAALVSNRTVCDFPTASKQIIGGTAFLCSNRIAPGVIHHSAHGFIRLAEFCGRPRSRTHEIAQSFVEAGIECEVRESLASIRWEKLVWNIPFNGLGVAAHHADTRVILEDPELRALAWNLMGEVLEAARADGVSIPDELRADLMQKTESMGAYKSSMQIDYENGRPLEVEALLGEPVRRARRAGIPVPRMEMLYALVRRLDQQNRCRIRS</sequence>
<dbReference type="EMBL" id="CP030759">
    <property type="protein sequence ID" value="AXA36264.1"/>
    <property type="molecule type" value="Genomic_DNA"/>
</dbReference>
<dbReference type="Pfam" id="PF08546">
    <property type="entry name" value="ApbA_C"/>
    <property type="match status" value="1"/>
</dbReference>
<dbReference type="InterPro" id="IPR036291">
    <property type="entry name" value="NAD(P)-bd_dom_sf"/>
</dbReference>
<feature type="domain" description="Ketopantoate reductase C-terminal" evidence="6">
    <location>
        <begin position="192"/>
        <end position="311"/>
    </location>
</feature>
<dbReference type="Pfam" id="PF02558">
    <property type="entry name" value="ApbA"/>
    <property type="match status" value="1"/>
</dbReference>
<dbReference type="InterPro" id="IPR008927">
    <property type="entry name" value="6-PGluconate_DH-like_C_sf"/>
</dbReference>
<dbReference type="UniPathway" id="UPA00028">
    <property type="reaction ID" value="UER00004"/>
</dbReference>
<dbReference type="PANTHER" id="PTHR21708:SF26">
    <property type="entry name" value="2-DEHYDROPANTOATE 2-REDUCTASE"/>
    <property type="match status" value="1"/>
</dbReference>
<feature type="domain" description="Ketopantoate reductase N-terminal" evidence="5">
    <location>
        <begin position="6"/>
        <end position="162"/>
    </location>
</feature>
<dbReference type="Gene3D" id="1.10.1040.10">
    <property type="entry name" value="N-(1-d-carboxylethyl)-l-norvaline Dehydrogenase, domain 2"/>
    <property type="match status" value="1"/>
</dbReference>
<dbReference type="Proteomes" id="UP000262583">
    <property type="component" value="Chromosome"/>
</dbReference>
<dbReference type="InterPro" id="IPR013752">
    <property type="entry name" value="KPA_reductase"/>
</dbReference>
<evidence type="ECO:0000259" key="6">
    <source>
        <dbReference type="Pfam" id="PF08546"/>
    </source>
</evidence>
<comment type="pathway">
    <text evidence="4">Cofactor biosynthesis; (R)-pantothenate biosynthesis; (R)-pantoate from 3-methyl-2-oxobutanoate: step 2/2.</text>
</comment>
<dbReference type="GO" id="GO:0015940">
    <property type="term" value="P:pantothenate biosynthetic process"/>
    <property type="evidence" value="ECO:0007669"/>
    <property type="project" value="UniProtKB-UniPathway"/>
</dbReference>
<dbReference type="GO" id="GO:0008677">
    <property type="term" value="F:2-dehydropantoate 2-reductase activity"/>
    <property type="evidence" value="ECO:0007669"/>
    <property type="project" value="UniProtKB-EC"/>
</dbReference>
<organism evidence="7 8">
    <name type="scientific">Sumerlaea chitinivorans</name>
    <dbReference type="NCBI Taxonomy" id="2250252"/>
    <lineage>
        <taxon>Bacteria</taxon>
        <taxon>Candidatus Sumerlaeota</taxon>
        <taxon>Candidatus Sumerlaeia</taxon>
        <taxon>Candidatus Sumerlaeales</taxon>
        <taxon>Candidatus Sumerlaeaceae</taxon>
        <taxon>Candidatus Sumerlaea</taxon>
    </lineage>
</organism>
<dbReference type="SUPFAM" id="SSF48179">
    <property type="entry name" value="6-phosphogluconate dehydrogenase C-terminal domain-like"/>
    <property type="match status" value="1"/>
</dbReference>
<gene>
    <name evidence="7" type="ORF">BRCON_1487</name>
</gene>
<comment type="function">
    <text evidence="4">Catalyzes the NADPH-dependent reduction of ketopantoate into pantoic acid.</text>
</comment>
<dbReference type="FunFam" id="1.10.1040.10:FF:000017">
    <property type="entry name" value="2-dehydropantoate 2-reductase"/>
    <property type="match status" value="1"/>
</dbReference>
<evidence type="ECO:0000313" key="8">
    <source>
        <dbReference type="Proteomes" id="UP000262583"/>
    </source>
</evidence>
<evidence type="ECO:0000256" key="2">
    <source>
        <dbReference type="ARBA" id="ARBA00022857"/>
    </source>
</evidence>
<evidence type="ECO:0000259" key="5">
    <source>
        <dbReference type="Pfam" id="PF02558"/>
    </source>
</evidence>
<dbReference type="InterPro" id="IPR013328">
    <property type="entry name" value="6PGD_dom2"/>
</dbReference>
<evidence type="ECO:0000313" key="7">
    <source>
        <dbReference type="EMBL" id="AXA36264.1"/>
    </source>
</evidence>
<keyword evidence="2 4" id="KW-0521">NADP</keyword>
<protein>
    <recommendedName>
        <fullName evidence="4">2-dehydropantoate 2-reductase</fullName>
        <ecNumber evidence="4">1.1.1.169</ecNumber>
    </recommendedName>
    <alternativeName>
        <fullName evidence="4">Ketopantoate reductase</fullName>
    </alternativeName>
</protein>
<evidence type="ECO:0000256" key="1">
    <source>
        <dbReference type="ARBA" id="ARBA00007870"/>
    </source>
</evidence>
<evidence type="ECO:0000256" key="3">
    <source>
        <dbReference type="ARBA" id="ARBA00023002"/>
    </source>
</evidence>
<dbReference type="GO" id="GO:0005737">
    <property type="term" value="C:cytoplasm"/>
    <property type="evidence" value="ECO:0007669"/>
    <property type="project" value="TreeGrafter"/>
</dbReference>
<evidence type="ECO:0000256" key="4">
    <source>
        <dbReference type="RuleBase" id="RU362068"/>
    </source>
</evidence>
<dbReference type="InterPro" id="IPR051402">
    <property type="entry name" value="KPR-Related"/>
</dbReference>
<dbReference type="NCBIfam" id="TIGR00745">
    <property type="entry name" value="apbA_panE"/>
    <property type="match status" value="1"/>
</dbReference>
<dbReference type="KEGG" id="schv:BRCON_1487"/>
<dbReference type="EC" id="1.1.1.169" evidence="4"/>
<keyword evidence="4" id="KW-0566">Pantothenate biosynthesis</keyword>
<name>A0A2Z4Y532_SUMC1</name>
<reference evidence="7 8" key="1">
    <citation type="submission" date="2018-05" db="EMBL/GenBank/DDBJ databases">
        <title>A metagenomic window into the 2 km-deep terrestrial subsurface aquifer revealed taxonomically and functionally diverse microbial community comprising novel uncultured bacterial lineages.</title>
        <authorList>
            <person name="Kadnikov V.V."/>
            <person name="Mardanov A.V."/>
            <person name="Beletsky A.V."/>
            <person name="Banks D."/>
            <person name="Pimenov N.V."/>
            <person name="Frank Y.A."/>
            <person name="Karnachuk O.V."/>
            <person name="Ravin N.V."/>
        </authorList>
    </citation>
    <scope>NUCLEOTIDE SEQUENCE [LARGE SCALE GENOMIC DNA]</scope>
    <source>
        <strain evidence="7">BY</strain>
    </source>
</reference>
<proteinExistence type="inferred from homology"/>
<dbReference type="SUPFAM" id="SSF51735">
    <property type="entry name" value="NAD(P)-binding Rossmann-fold domains"/>
    <property type="match status" value="1"/>
</dbReference>
<comment type="catalytic activity">
    <reaction evidence="4">
        <text>(R)-pantoate + NADP(+) = 2-dehydropantoate + NADPH + H(+)</text>
        <dbReference type="Rhea" id="RHEA:16233"/>
        <dbReference type="ChEBI" id="CHEBI:11561"/>
        <dbReference type="ChEBI" id="CHEBI:15378"/>
        <dbReference type="ChEBI" id="CHEBI:15980"/>
        <dbReference type="ChEBI" id="CHEBI:57783"/>
        <dbReference type="ChEBI" id="CHEBI:58349"/>
        <dbReference type="EC" id="1.1.1.169"/>
    </reaction>
</comment>
<comment type="similarity">
    <text evidence="1 4">Belongs to the ketopantoate reductase family.</text>
</comment>
<accession>A0A2Z4Y532</accession>
<dbReference type="Gene3D" id="3.40.50.720">
    <property type="entry name" value="NAD(P)-binding Rossmann-like Domain"/>
    <property type="match status" value="1"/>
</dbReference>
<dbReference type="InterPro" id="IPR013332">
    <property type="entry name" value="KPR_N"/>
</dbReference>